<feature type="compositionally biased region" description="Basic residues" evidence="1">
    <location>
        <begin position="11"/>
        <end position="26"/>
    </location>
</feature>
<dbReference type="SUPFAM" id="SSF56601">
    <property type="entry name" value="beta-lactamase/transpeptidase-like"/>
    <property type="match status" value="1"/>
</dbReference>
<dbReference type="InterPro" id="IPR001466">
    <property type="entry name" value="Beta-lactam-related"/>
</dbReference>
<proteinExistence type="predicted"/>
<dbReference type="EMBL" id="SMKO01000006">
    <property type="protein sequence ID" value="TDD11723.1"/>
    <property type="molecule type" value="Genomic_DNA"/>
</dbReference>
<dbReference type="InterPro" id="IPR050491">
    <property type="entry name" value="AmpC-like"/>
</dbReference>
<dbReference type="PANTHER" id="PTHR46825:SF9">
    <property type="entry name" value="BETA-LACTAMASE-RELATED DOMAIN-CONTAINING PROTEIN"/>
    <property type="match status" value="1"/>
</dbReference>
<evidence type="ECO:0000256" key="1">
    <source>
        <dbReference type="SAM" id="MobiDB-lite"/>
    </source>
</evidence>
<protein>
    <submittedName>
        <fullName evidence="3">Class A beta-lactamase-related serine hydrolase</fullName>
    </submittedName>
</protein>
<evidence type="ECO:0000259" key="2">
    <source>
        <dbReference type="Pfam" id="PF00144"/>
    </source>
</evidence>
<keyword evidence="4" id="KW-1185">Reference proteome</keyword>
<dbReference type="Gene3D" id="3.40.710.10">
    <property type="entry name" value="DD-peptidase/beta-lactamase superfamily"/>
    <property type="match status" value="1"/>
</dbReference>
<evidence type="ECO:0000313" key="4">
    <source>
        <dbReference type="Proteomes" id="UP000295258"/>
    </source>
</evidence>
<dbReference type="InterPro" id="IPR012338">
    <property type="entry name" value="Beta-lactam/transpept-like"/>
</dbReference>
<feature type="compositionally biased region" description="Basic and acidic residues" evidence="1">
    <location>
        <begin position="27"/>
        <end position="42"/>
    </location>
</feature>
<feature type="region of interest" description="Disordered" evidence="1">
    <location>
        <begin position="1"/>
        <end position="62"/>
    </location>
</feature>
<reference evidence="3 4" key="1">
    <citation type="submission" date="2019-03" db="EMBL/GenBank/DDBJ databases">
        <title>Draft genome sequences of novel Actinobacteria.</title>
        <authorList>
            <person name="Sahin N."/>
            <person name="Ay H."/>
            <person name="Saygin H."/>
        </authorList>
    </citation>
    <scope>NUCLEOTIDE SEQUENCE [LARGE SCALE GENOMIC DNA]</scope>
    <source>
        <strain evidence="3 4">KC310</strain>
    </source>
</reference>
<organism evidence="3 4">
    <name type="scientific">Nonomuraea deserti</name>
    <dbReference type="NCBI Taxonomy" id="1848322"/>
    <lineage>
        <taxon>Bacteria</taxon>
        <taxon>Bacillati</taxon>
        <taxon>Actinomycetota</taxon>
        <taxon>Actinomycetes</taxon>
        <taxon>Streptosporangiales</taxon>
        <taxon>Streptosporangiaceae</taxon>
        <taxon>Nonomuraea</taxon>
    </lineage>
</organism>
<dbReference type="Proteomes" id="UP000295258">
    <property type="component" value="Unassembled WGS sequence"/>
</dbReference>
<name>A0A4R4W6P4_9ACTN</name>
<sequence>MYQRLHDSLVRSRRAAPPRGRARLRPPSHDPGRRSRRIADRSGRKRGGNPVRTTHGPRAEGDQAIHACASGQEDISIVNRTKAVGLAGLACAMLTLGVTAPAAAGSDRPRFGDVQEALTELAASSKVVGAIGAVYVDGKRVDQGTGGTRLLDDKGGKIPPTARYRIGSQTKLMTGTVILQLVKEKKFALDTKLSELLPVVVEQDLVKLADQITLQQMLQHTSGIPNLPAADIFGDTTYRTPLEMVKQTSDLERTGEPGAQFSYSNTNYFLLGLIIERYTKHTVAAEFERRLFDKLDMDKTYLPVKPPGGIKGPHGHGYYPDKDGKLRDVDRQNMSHGYAAAGVISTSDDVSAFHRALVKNQLLPEELTQVLLGRLLPKEQPAKTASKPAANGRICDGKGGYFGVTGGGPGNKSTTYNTPDGRVQFALSATLAASNLDPDLDPLMEKAAEAILCPSN</sequence>
<accession>A0A4R4W6P4</accession>
<dbReference type="PANTHER" id="PTHR46825">
    <property type="entry name" value="D-ALANYL-D-ALANINE-CARBOXYPEPTIDASE/ENDOPEPTIDASE AMPH"/>
    <property type="match status" value="1"/>
</dbReference>
<keyword evidence="3" id="KW-0378">Hydrolase</keyword>
<feature type="domain" description="Beta-lactamase-related" evidence="2">
    <location>
        <begin position="115"/>
        <end position="437"/>
    </location>
</feature>
<dbReference type="AlphaFoldDB" id="A0A4R4W6P4"/>
<evidence type="ECO:0000313" key="3">
    <source>
        <dbReference type="EMBL" id="TDD11723.1"/>
    </source>
</evidence>
<gene>
    <name evidence="3" type="ORF">E1292_04180</name>
</gene>
<comment type="caution">
    <text evidence="3">The sequence shown here is derived from an EMBL/GenBank/DDBJ whole genome shotgun (WGS) entry which is preliminary data.</text>
</comment>
<dbReference type="Pfam" id="PF00144">
    <property type="entry name" value="Beta-lactamase"/>
    <property type="match status" value="1"/>
</dbReference>
<dbReference type="GO" id="GO:0016787">
    <property type="term" value="F:hydrolase activity"/>
    <property type="evidence" value="ECO:0007669"/>
    <property type="project" value="UniProtKB-KW"/>
</dbReference>
<feature type="compositionally biased region" description="Basic and acidic residues" evidence="1">
    <location>
        <begin position="1"/>
        <end position="10"/>
    </location>
</feature>